<dbReference type="Pfam" id="PF07687">
    <property type="entry name" value="M20_dimer"/>
    <property type="match status" value="1"/>
</dbReference>
<gene>
    <name evidence="10" type="primary">pepV</name>
    <name evidence="10" type="ORF">OS242_03235</name>
</gene>
<evidence type="ECO:0000256" key="2">
    <source>
        <dbReference type="ARBA" id="ARBA00006247"/>
    </source>
</evidence>
<evidence type="ECO:0000256" key="7">
    <source>
        <dbReference type="ARBA" id="ARBA00022997"/>
    </source>
</evidence>
<dbReference type="CDD" id="cd03888">
    <property type="entry name" value="M20_PepV"/>
    <property type="match status" value="1"/>
</dbReference>
<dbReference type="InterPro" id="IPR010964">
    <property type="entry name" value="M20A_pepV-rel"/>
</dbReference>
<reference evidence="10 11" key="1">
    <citation type="submission" date="2022-11" db="EMBL/GenBank/DDBJ databases">
        <title>Study of microbial diversity in lake waters.</title>
        <authorList>
            <person name="Zhang J."/>
        </authorList>
    </citation>
    <scope>NUCLEOTIDE SEQUENCE [LARGE SCALE GENOMIC DNA]</scope>
    <source>
        <strain evidence="10 11">DT12</strain>
    </source>
</reference>
<sequence>MFANWIDQHREEIIAATQGILRINSVGGPASGPEQPFGPGCAQALDYVLDLGRERGLTVKNVDGYAGHIEAGEGDDYVAVLAHLDVVPVGSGWTYPPFGAEIHDGKIYARGAIDDKGPAMAALFGLFAVLESGLPLQRKVRMIFGLDEETNWQCMDHYFAKEPLPVGGFTPDADFPLIYAEKGILCFDLVKSRQSQDAAAVRVRELTGGSRINMVPDHCLVQLTVQTGDATEIAATLRQTAEQQGILADIQTNGRDITLTVEGLAAHSMVPANGVNAVVHAGRLLAALPTAEPDLWQFLGQVDPAGATIGVEMTCEVTGPLTSNLGIAKVDEEQAVFSFNLRFPVDQTDTGLMDLVRETLTPAGYRVELSADVNMKPLYVPKDSEIVQKLLAVYEAEVGERAEPLTIGGGTYARAIPNAVAFGALFPGETETAHQKDEHWPVENLIRCAKIYANAIYELAK</sequence>
<proteinExistence type="inferred from homology"/>
<dbReference type="InterPro" id="IPR011650">
    <property type="entry name" value="Peptidase_M20_dimer"/>
</dbReference>
<evidence type="ECO:0000256" key="8">
    <source>
        <dbReference type="ARBA" id="ARBA00023049"/>
    </source>
</evidence>
<dbReference type="RefSeq" id="WP_267150205.1">
    <property type="nucleotide sequence ID" value="NZ_JAPMLT010000001.1"/>
</dbReference>
<keyword evidence="6" id="KW-0862">Zinc</keyword>
<dbReference type="PANTHER" id="PTHR43808">
    <property type="entry name" value="ACETYLORNITHINE DEACETYLASE"/>
    <property type="match status" value="1"/>
</dbReference>
<evidence type="ECO:0000256" key="5">
    <source>
        <dbReference type="ARBA" id="ARBA00022801"/>
    </source>
</evidence>
<evidence type="ECO:0000256" key="3">
    <source>
        <dbReference type="ARBA" id="ARBA00022670"/>
    </source>
</evidence>
<dbReference type="PANTHER" id="PTHR43808:SF31">
    <property type="entry name" value="N-ACETYL-L-CITRULLINE DEACETYLASE"/>
    <property type="match status" value="1"/>
</dbReference>
<dbReference type="Gene3D" id="3.40.630.10">
    <property type="entry name" value="Zn peptidases"/>
    <property type="match status" value="1"/>
</dbReference>
<dbReference type="Proteomes" id="UP001208017">
    <property type="component" value="Unassembled WGS sequence"/>
</dbReference>
<comment type="cofactor">
    <cofactor evidence="1">
        <name>Zn(2+)</name>
        <dbReference type="ChEBI" id="CHEBI:29105"/>
    </cofactor>
</comment>
<dbReference type="SUPFAM" id="SSF53187">
    <property type="entry name" value="Zn-dependent exopeptidases"/>
    <property type="match status" value="1"/>
</dbReference>
<dbReference type="PROSITE" id="PS00759">
    <property type="entry name" value="ARGE_DAPE_CPG2_2"/>
    <property type="match status" value="1"/>
</dbReference>
<dbReference type="PROSITE" id="PS00758">
    <property type="entry name" value="ARGE_DAPE_CPG2_1"/>
    <property type="match status" value="1"/>
</dbReference>
<evidence type="ECO:0000313" key="10">
    <source>
        <dbReference type="EMBL" id="MCX7568975.1"/>
    </source>
</evidence>
<dbReference type="EMBL" id="JAPMLT010000001">
    <property type="protein sequence ID" value="MCX7568975.1"/>
    <property type="molecule type" value="Genomic_DNA"/>
</dbReference>
<dbReference type="EC" id="3.4.13.-" evidence="10"/>
<keyword evidence="5 10" id="KW-0378">Hydrolase</keyword>
<evidence type="ECO:0000256" key="4">
    <source>
        <dbReference type="ARBA" id="ARBA00022723"/>
    </source>
</evidence>
<keyword evidence="4" id="KW-0479">Metal-binding</keyword>
<protein>
    <submittedName>
        <fullName evidence="10">Dipeptidase PepV</fullName>
        <ecNumber evidence="10">3.4.13.-</ecNumber>
    </submittedName>
</protein>
<dbReference type="GO" id="GO:0016805">
    <property type="term" value="F:dipeptidase activity"/>
    <property type="evidence" value="ECO:0007669"/>
    <property type="project" value="UniProtKB-KW"/>
</dbReference>
<dbReference type="InterPro" id="IPR050072">
    <property type="entry name" value="Peptidase_M20A"/>
</dbReference>
<keyword evidence="7 10" id="KW-0224">Dipeptidase</keyword>
<evidence type="ECO:0000256" key="1">
    <source>
        <dbReference type="ARBA" id="ARBA00001947"/>
    </source>
</evidence>
<dbReference type="Gene3D" id="3.30.70.360">
    <property type="match status" value="2"/>
</dbReference>
<comment type="similarity">
    <text evidence="2">Belongs to the peptidase M20A family.</text>
</comment>
<name>A0ABT3X097_9BACL</name>
<dbReference type="InterPro" id="IPR036264">
    <property type="entry name" value="Bact_exopeptidase_dim_dom"/>
</dbReference>
<keyword evidence="3" id="KW-0645">Protease</keyword>
<organism evidence="10 11">
    <name type="scientific">Tumebacillus lacus</name>
    <dbReference type="NCBI Taxonomy" id="2995335"/>
    <lineage>
        <taxon>Bacteria</taxon>
        <taxon>Bacillati</taxon>
        <taxon>Bacillota</taxon>
        <taxon>Bacilli</taxon>
        <taxon>Bacillales</taxon>
        <taxon>Alicyclobacillaceae</taxon>
        <taxon>Tumebacillus</taxon>
    </lineage>
</organism>
<evidence type="ECO:0000259" key="9">
    <source>
        <dbReference type="Pfam" id="PF07687"/>
    </source>
</evidence>
<dbReference type="SUPFAM" id="SSF55031">
    <property type="entry name" value="Bacterial exopeptidase dimerisation domain"/>
    <property type="match status" value="1"/>
</dbReference>
<accession>A0ABT3X097</accession>
<feature type="domain" description="Peptidase M20 dimerisation" evidence="9">
    <location>
        <begin position="257"/>
        <end position="363"/>
    </location>
</feature>
<dbReference type="NCBIfam" id="TIGR01887">
    <property type="entry name" value="dipeptidaselike"/>
    <property type="match status" value="1"/>
</dbReference>
<keyword evidence="8" id="KW-0482">Metalloprotease</keyword>
<dbReference type="Pfam" id="PF01546">
    <property type="entry name" value="Peptidase_M20"/>
    <property type="match status" value="1"/>
</dbReference>
<dbReference type="InterPro" id="IPR001261">
    <property type="entry name" value="ArgE/DapE_CS"/>
</dbReference>
<dbReference type="NCBIfam" id="NF005591">
    <property type="entry name" value="PRK07318.1"/>
    <property type="match status" value="1"/>
</dbReference>
<comment type="caution">
    <text evidence="10">The sequence shown here is derived from an EMBL/GenBank/DDBJ whole genome shotgun (WGS) entry which is preliminary data.</text>
</comment>
<evidence type="ECO:0000256" key="6">
    <source>
        <dbReference type="ARBA" id="ARBA00022833"/>
    </source>
</evidence>
<dbReference type="InterPro" id="IPR002933">
    <property type="entry name" value="Peptidase_M20"/>
</dbReference>
<keyword evidence="11" id="KW-1185">Reference proteome</keyword>
<evidence type="ECO:0000313" key="11">
    <source>
        <dbReference type="Proteomes" id="UP001208017"/>
    </source>
</evidence>